<feature type="domain" description="Lipid/polyisoprenoid-binding YceI-like" evidence="1">
    <location>
        <begin position="40"/>
        <end position="182"/>
    </location>
</feature>
<protein>
    <submittedName>
        <fullName evidence="2">YceI-like domain-containing protein</fullName>
    </submittedName>
</protein>
<dbReference type="EMBL" id="QPJS01000002">
    <property type="protein sequence ID" value="RCX03570.1"/>
    <property type="molecule type" value="Genomic_DNA"/>
</dbReference>
<comment type="caution">
    <text evidence="2">The sequence shown here is derived from an EMBL/GenBank/DDBJ whole genome shotgun (WGS) entry which is preliminary data.</text>
</comment>
<dbReference type="AlphaFoldDB" id="A0A369A2M4"/>
<dbReference type="Pfam" id="PF04264">
    <property type="entry name" value="YceI"/>
    <property type="match status" value="1"/>
</dbReference>
<evidence type="ECO:0000313" key="3">
    <source>
        <dbReference type="Proteomes" id="UP000253517"/>
    </source>
</evidence>
<organism evidence="2 3">
    <name type="scientific">Schleiferia thermophila</name>
    <dbReference type="NCBI Taxonomy" id="884107"/>
    <lineage>
        <taxon>Bacteria</taxon>
        <taxon>Pseudomonadati</taxon>
        <taxon>Bacteroidota</taxon>
        <taxon>Flavobacteriia</taxon>
        <taxon>Flavobacteriales</taxon>
        <taxon>Schleiferiaceae</taxon>
        <taxon>Schleiferia</taxon>
    </lineage>
</organism>
<proteinExistence type="predicted"/>
<evidence type="ECO:0000259" key="1">
    <source>
        <dbReference type="Pfam" id="PF04264"/>
    </source>
</evidence>
<dbReference type="RefSeq" id="WP_114366046.1">
    <property type="nucleotide sequence ID" value="NZ_BHZF01000002.1"/>
</dbReference>
<dbReference type="InterPro" id="IPR007372">
    <property type="entry name" value="Lipid/polyisoprenoid-bd_YceI"/>
</dbReference>
<dbReference type="InterPro" id="IPR036761">
    <property type="entry name" value="TTHA0802/YceI-like_sf"/>
</dbReference>
<keyword evidence="3" id="KW-1185">Reference proteome</keyword>
<dbReference type="Proteomes" id="UP000253517">
    <property type="component" value="Unassembled WGS sequence"/>
</dbReference>
<name>A0A369A2M4_9FLAO</name>
<sequence>MKSLLSTIFLAIFWLGTHQIAQSQKYLTRNGYVHFKSNAEVDDDVEAVNRSVACALDIQTGEIVFNVLIKNFTFRKALMQEHFNENYMESDKYPRATYKGRIVNLPSIDVSKNGKHKIKLEGTLTIRDIPKNRTDEAELEIKDGTFIITSAFGVACADHNIKIPKLVADKIAEVIDVDFRVELKETSSK</sequence>
<dbReference type="Gene3D" id="2.40.128.110">
    <property type="entry name" value="Lipid/polyisoprenoid-binding, YceI-like"/>
    <property type="match status" value="1"/>
</dbReference>
<evidence type="ECO:0000313" key="2">
    <source>
        <dbReference type="EMBL" id="RCX03570.1"/>
    </source>
</evidence>
<dbReference type="SUPFAM" id="SSF101874">
    <property type="entry name" value="YceI-like"/>
    <property type="match status" value="1"/>
</dbReference>
<reference evidence="2 3" key="1">
    <citation type="submission" date="2018-07" db="EMBL/GenBank/DDBJ databases">
        <title>Genomic Encyclopedia of Type Strains, Phase IV (KMG-IV): sequencing the most valuable type-strain genomes for metagenomic binning, comparative biology and taxonomic classification.</title>
        <authorList>
            <person name="Goeker M."/>
        </authorList>
    </citation>
    <scope>NUCLEOTIDE SEQUENCE [LARGE SCALE GENOMIC DNA]</scope>
    <source>
        <strain evidence="2 3">DSM 21410</strain>
    </source>
</reference>
<accession>A0A369A2M4</accession>
<gene>
    <name evidence="2" type="ORF">DES35_10219</name>
</gene>